<evidence type="ECO:0000259" key="6">
    <source>
        <dbReference type="PROSITE" id="PS51733"/>
    </source>
</evidence>
<dbReference type="InterPro" id="IPR020605">
    <property type="entry name" value="Octanoyltransferase_CS"/>
</dbReference>
<dbReference type="PROSITE" id="PS51733">
    <property type="entry name" value="BPL_LPL_CATALYTIC"/>
    <property type="match status" value="1"/>
</dbReference>
<accession>A0A250XAM8</accession>
<dbReference type="GO" id="GO:0033819">
    <property type="term" value="F:lipoyl(octanoyl) transferase activity"/>
    <property type="evidence" value="ECO:0007669"/>
    <property type="project" value="UniProtKB-EC"/>
</dbReference>
<dbReference type="NCBIfam" id="NF010925">
    <property type="entry name" value="PRK14345.1"/>
    <property type="match status" value="1"/>
</dbReference>
<dbReference type="NCBIfam" id="TIGR00214">
    <property type="entry name" value="lipB"/>
    <property type="match status" value="1"/>
</dbReference>
<proteinExistence type="inferred from homology"/>
<evidence type="ECO:0000256" key="4">
    <source>
        <dbReference type="ARBA" id="ARBA00022679"/>
    </source>
</evidence>
<evidence type="ECO:0000313" key="8">
    <source>
        <dbReference type="Proteomes" id="UP000232323"/>
    </source>
</evidence>
<dbReference type="STRING" id="1157962.A0A250XAM8"/>
<evidence type="ECO:0000256" key="5">
    <source>
        <dbReference type="ARBA" id="ARBA00023315"/>
    </source>
</evidence>
<dbReference type="AlphaFoldDB" id="A0A250XAM8"/>
<dbReference type="Gene3D" id="3.30.930.10">
    <property type="entry name" value="Bira Bifunctional Protein, Domain 2"/>
    <property type="match status" value="1"/>
</dbReference>
<comment type="caution">
    <text evidence="7">The sequence shown here is derived from an EMBL/GenBank/DDBJ whole genome shotgun (WGS) entry which is preliminary data.</text>
</comment>
<sequence length="298" mass="33275">MVLVKINLQQRTSTGRFAIRRQYSWKNAGCISTDNLTDSPDPRRFQRCQLIDLHDKLVPYQQAWDFQRTLVDKCILDSEKGRFESHAAVILQHPSVYTLGAGSTEDNILFDTEKSSIPLFRTERGGEVTYHGPGQLVLYPILNLQRLGRADLHEYMRSLEEVVIMALREVSGIQGGREPGLTGVWVDGQKVAAIGIRAKRWVTYHGLALNVTTDLTPFEAIVPCGISDRAVGSVKSLLLKGNRASGDSRANVVQDDLELITEYRYALLEAFQSVFGLELSVVHYGSQDQPESLILESA</sequence>
<dbReference type="InterPro" id="IPR004143">
    <property type="entry name" value="BPL_LPL_catalytic"/>
</dbReference>
<dbReference type="OrthoDB" id="19908at2759"/>
<evidence type="ECO:0000256" key="2">
    <source>
        <dbReference type="ARBA" id="ARBA00007907"/>
    </source>
</evidence>
<dbReference type="Proteomes" id="UP000232323">
    <property type="component" value="Unassembled WGS sequence"/>
</dbReference>
<dbReference type="GO" id="GO:0009249">
    <property type="term" value="P:protein lipoylation"/>
    <property type="evidence" value="ECO:0007669"/>
    <property type="project" value="InterPro"/>
</dbReference>
<evidence type="ECO:0000256" key="3">
    <source>
        <dbReference type="ARBA" id="ARBA00012334"/>
    </source>
</evidence>
<organism evidence="7 8">
    <name type="scientific">Chlamydomonas eustigma</name>
    <dbReference type="NCBI Taxonomy" id="1157962"/>
    <lineage>
        <taxon>Eukaryota</taxon>
        <taxon>Viridiplantae</taxon>
        <taxon>Chlorophyta</taxon>
        <taxon>core chlorophytes</taxon>
        <taxon>Chlorophyceae</taxon>
        <taxon>CS clade</taxon>
        <taxon>Chlamydomonadales</taxon>
        <taxon>Chlamydomonadaceae</taxon>
        <taxon>Chlamydomonas</taxon>
    </lineage>
</organism>
<name>A0A250XAM8_9CHLO</name>
<dbReference type="EMBL" id="BEGY01000047">
    <property type="protein sequence ID" value="GAX79949.1"/>
    <property type="molecule type" value="Genomic_DNA"/>
</dbReference>
<feature type="domain" description="BPL/LPL catalytic" evidence="6">
    <location>
        <begin position="82"/>
        <end position="279"/>
    </location>
</feature>
<dbReference type="InterPro" id="IPR000544">
    <property type="entry name" value="Octanoyltransferase"/>
</dbReference>
<keyword evidence="8" id="KW-1185">Reference proteome</keyword>
<keyword evidence="4" id="KW-0808">Transferase</keyword>
<evidence type="ECO:0000313" key="7">
    <source>
        <dbReference type="EMBL" id="GAX79949.1"/>
    </source>
</evidence>
<reference evidence="7 8" key="1">
    <citation type="submission" date="2017-08" db="EMBL/GenBank/DDBJ databases">
        <title>Acidophilic green algal genome provides insights into adaptation to an acidic environment.</title>
        <authorList>
            <person name="Hirooka S."/>
            <person name="Hirose Y."/>
            <person name="Kanesaki Y."/>
            <person name="Higuchi S."/>
            <person name="Fujiwara T."/>
            <person name="Onuma R."/>
            <person name="Era A."/>
            <person name="Ohbayashi R."/>
            <person name="Uzuka A."/>
            <person name="Nozaki H."/>
            <person name="Yoshikawa H."/>
            <person name="Miyagishima S.Y."/>
        </authorList>
    </citation>
    <scope>NUCLEOTIDE SEQUENCE [LARGE SCALE GENOMIC DNA]</scope>
    <source>
        <strain evidence="7 8">NIES-2499</strain>
    </source>
</reference>
<keyword evidence="5" id="KW-0012">Acyltransferase</keyword>
<dbReference type="PANTHER" id="PTHR10993:SF7">
    <property type="entry name" value="LIPOYLTRANSFERASE 2, MITOCHONDRIAL-RELATED"/>
    <property type="match status" value="1"/>
</dbReference>
<dbReference type="PANTHER" id="PTHR10993">
    <property type="entry name" value="OCTANOYLTRANSFERASE"/>
    <property type="match status" value="1"/>
</dbReference>
<dbReference type="HAMAP" id="MF_00013">
    <property type="entry name" value="LipB"/>
    <property type="match status" value="1"/>
</dbReference>
<dbReference type="CDD" id="cd16444">
    <property type="entry name" value="LipB"/>
    <property type="match status" value="1"/>
</dbReference>
<gene>
    <name evidence="7" type="ORF">CEUSTIGMA_g7388.t1</name>
</gene>
<dbReference type="InterPro" id="IPR045864">
    <property type="entry name" value="aa-tRNA-synth_II/BPL/LPL"/>
</dbReference>
<dbReference type="UniPathway" id="UPA00538">
    <property type="reaction ID" value="UER00592"/>
</dbReference>
<dbReference type="SUPFAM" id="SSF55681">
    <property type="entry name" value="Class II aaRS and biotin synthetases"/>
    <property type="match status" value="1"/>
</dbReference>
<comment type="pathway">
    <text evidence="1">Protein modification; protein lipoylation via endogenous pathway; protein N(6)-(lipoyl)lysine from octanoyl-[acyl-carrier-protein]: step 1/2.</text>
</comment>
<dbReference type="EC" id="2.3.1.181" evidence="3"/>
<comment type="similarity">
    <text evidence="2">Belongs to the LipB family.</text>
</comment>
<evidence type="ECO:0000256" key="1">
    <source>
        <dbReference type="ARBA" id="ARBA00004821"/>
    </source>
</evidence>
<dbReference type="PROSITE" id="PS01313">
    <property type="entry name" value="LIPB"/>
    <property type="match status" value="1"/>
</dbReference>
<dbReference type="Pfam" id="PF21948">
    <property type="entry name" value="LplA-B_cat"/>
    <property type="match status" value="1"/>
</dbReference>
<protein>
    <recommendedName>
        <fullName evidence="3">lipoyl(octanoyl) transferase</fullName>
        <ecNumber evidence="3">2.3.1.181</ecNumber>
    </recommendedName>
</protein>